<gene>
    <name evidence="1" type="ORF">KCU98_g65</name>
</gene>
<name>A0A9P8G6Z3_AURME</name>
<proteinExistence type="predicted"/>
<feature type="non-terminal residue" evidence="1">
    <location>
        <position position="120"/>
    </location>
</feature>
<comment type="caution">
    <text evidence="1">The sequence shown here is derived from an EMBL/GenBank/DDBJ whole genome shotgun (WGS) entry which is preliminary data.</text>
</comment>
<keyword evidence="2" id="KW-1185">Reference proteome</keyword>
<accession>A0A9P8G6Z3</accession>
<dbReference type="EMBL" id="JAHFXS010000001">
    <property type="protein sequence ID" value="KAG9991607.1"/>
    <property type="molecule type" value="Genomic_DNA"/>
</dbReference>
<reference evidence="1" key="1">
    <citation type="journal article" date="2021" name="J Fungi (Basel)">
        <title>Virulence traits and population genomics of the black yeast Aureobasidium melanogenum.</title>
        <authorList>
            <person name="Cernosa A."/>
            <person name="Sun X."/>
            <person name="Gostincar C."/>
            <person name="Fang C."/>
            <person name="Gunde-Cimerman N."/>
            <person name="Song Z."/>
        </authorList>
    </citation>
    <scope>NUCLEOTIDE SEQUENCE</scope>
    <source>
        <strain evidence="1">EXF-9298</strain>
    </source>
</reference>
<sequence length="120" mass="13187">MDQTLGVSLGATIDERIAAVLCLQIHRQLPYKCVPVTQIAADDLPSSRIETCGLRDRRIRLSLKRIATVATRKTFSGERSPASSTPPHETPAAVCPVFYDLVPALDWTLVALMLGSWLAW</sequence>
<dbReference type="Proteomes" id="UP000729357">
    <property type="component" value="Unassembled WGS sequence"/>
</dbReference>
<reference evidence="1" key="2">
    <citation type="submission" date="2021-08" db="EMBL/GenBank/DDBJ databases">
        <authorList>
            <person name="Gostincar C."/>
            <person name="Sun X."/>
            <person name="Song Z."/>
            <person name="Gunde-Cimerman N."/>
        </authorList>
    </citation>
    <scope>NUCLEOTIDE SEQUENCE</scope>
    <source>
        <strain evidence="1">EXF-9298</strain>
    </source>
</reference>
<evidence type="ECO:0000313" key="2">
    <source>
        <dbReference type="Proteomes" id="UP000729357"/>
    </source>
</evidence>
<dbReference type="AlphaFoldDB" id="A0A9P8G6Z3"/>
<organism evidence="1 2">
    <name type="scientific">Aureobasidium melanogenum</name>
    <name type="common">Aureobasidium pullulans var. melanogenum</name>
    <dbReference type="NCBI Taxonomy" id="46634"/>
    <lineage>
        <taxon>Eukaryota</taxon>
        <taxon>Fungi</taxon>
        <taxon>Dikarya</taxon>
        <taxon>Ascomycota</taxon>
        <taxon>Pezizomycotina</taxon>
        <taxon>Dothideomycetes</taxon>
        <taxon>Dothideomycetidae</taxon>
        <taxon>Dothideales</taxon>
        <taxon>Saccotheciaceae</taxon>
        <taxon>Aureobasidium</taxon>
    </lineage>
</organism>
<protein>
    <submittedName>
        <fullName evidence="1">Uncharacterized protein</fullName>
    </submittedName>
</protein>
<evidence type="ECO:0000313" key="1">
    <source>
        <dbReference type="EMBL" id="KAG9991607.1"/>
    </source>
</evidence>